<reference evidence="8 10" key="2">
    <citation type="journal article" date="2014" name="BMC Genomics">
        <title>An improved genome release (version Mt4.0) for the model legume Medicago truncatula.</title>
        <authorList>
            <person name="Tang H."/>
            <person name="Krishnakumar V."/>
            <person name="Bidwell S."/>
            <person name="Rosen B."/>
            <person name="Chan A."/>
            <person name="Zhou S."/>
            <person name="Gentzbittel L."/>
            <person name="Childs K.L."/>
            <person name="Yandell M."/>
            <person name="Gundlach H."/>
            <person name="Mayer K.F."/>
            <person name="Schwartz D.C."/>
            <person name="Town C.D."/>
        </authorList>
    </citation>
    <scope>GENOME REANNOTATION</scope>
    <source>
        <strain evidence="9 10">cv. Jemalong A17</strain>
    </source>
</reference>
<accession>G7KD55</accession>
<evidence type="ECO:0000256" key="2">
    <source>
        <dbReference type="ARBA" id="ARBA00022670"/>
    </source>
</evidence>
<keyword evidence="6" id="KW-0175">Coiled coil</keyword>
<sequence>MSWADLVQESLKEGKVEGRKQRKTHKTTEMAENNLYTIIKVVRDEDFAEQIGNDLYFDLVDLDKVRSFRVQKQASFNVFKENVAKEFGIPAQFQRFWLWEKRENHTCRPSRLLTHIDEAQSVGVGQLRELHKVDELKLFLEVERGLDLCPIAPPYIGEDDILLFFKLYDPEREELRYAGRLFVDCTGKPSEILTKLNKLAGYDPDEDIELYEEIRFEPKVKCFPIEKKLTFEDNELDNGDIICFQKASAIDTKKHIRYPNVLSYMEYVYNRQVPFCPSDIESEDEASLEEQNENITDEEMNDMIDEEINDMIDEDELLDLDDMVDVDVIGAIDKVISEGLSIIDFRYLQLDLPDQLLQELRDIAFKKDLVVKFKLGLAREVNFNVVKDKIEANADMLYSRELKQVHVVVNFLNKIEWMFEKLEKLEKERYAIKKSTDQDNEELKATRQKILLSKTSLDIHQTELNSLDTQIADLKAMLEKLQGERAKIVEIEAQEKAKITSLNKEVKSIFHRLAIDQVKLKIADQIPEAETELEGHEKVYKTLRAIPPF</sequence>
<dbReference type="GO" id="GO:0007064">
    <property type="term" value="P:mitotic sister chromatid cohesion"/>
    <property type="evidence" value="ECO:0000318"/>
    <property type="project" value="GO_Central"/>
</dbReference>
<dbReference type="GO" id="GO:0008234">
    <property type="term" value="F:cysteine-type peptidase activity"/>
    <property type="evidence" value="ECO:0007669"/>
    <property type="project" value="UniProtKB-KW"/>
</dbReference>
<organism evidence="8 10">
    <name type="scientific">Medicago truncatula</name>
    <name type="common">Barrel medic</name>
    <name type="synonym">Medicago tribuloides</name>
    <dbReference type="NCBI Taxonomy" id="3880"/>
    <lineage>
        <taxon>Eukaryota</taxon>
        <taxon>Viridiplantae</taxon>
        <taxon>Streptophyta</taxon>
        <taxon>Embryophyta</taxon>
        <taxon>Tracheophyta</taxon>
        <taxon>Spermatophyta</taxon>
        <taxon>Magnoliopsida</taxon>
        <taxon>eudicotyledons</taxon>
        <taxon>Gunneridae</taxon>
        <taxon>Pentapetalae</taxon>
        <taxon>rosids</taxon>
        <taxon>fabids</taxon>
        <taxon>Fabales</taxon>
        <taxon>Fabaceae</taxon>
        <taxon>Papilionoideae</taxon>
        <taxon>50 kb inversion clade</taxon>
        <taxon>NPAAA clade</taxon>
        <taxon>Hologalegina</taxon>
        <taxon>IRL clade</taxon>
        <taxon>Trifolieae</taxon>
        <taxon>Medicago</taxon>
    </lineage>
</organism>
<reference evidence="8 10" key="1">
    <citation type="journal article" date="2011" name="Nature">
        <title>The Medicago genome provides insight into the evolution of rhizobial symbioses.</title>
        <authorList>
            <person name="Young N.D."/>
            <person name="Debelle F."/>
            <person name="Oldroyd G.E."/>
            <person name="Geurts R."/>
            <person name="Cannon S.B."/>
            <person name="Udvardi M.K."/>
            <person name="Benedito V.A."/>
            <person name="Mayer K.F."/>
            <person name="Gouzy J."/>
            <person name="Schoof H."/>
            <person name="Van de Peer Y."/>
            <person name="Proost S."/>
            <person name="Cook D.R."/>
            <person name="Meyers B.C."/>
            <person name="Spannagl M."/>
            <person name="Cheung F."/>
            <person name="De Mita S."/>
            <person name="Krishnakumar V."/>
            <person name="Gundlach H."/>
            <person name="Zhou S."/>
            <person name="Mudge J."/>
            <person name="Bharti A.K."/>
            <person name="Murray J.D."/>
            <person name="Naoumkina M.A."/>
            <person name="Rosen B."/>
            <person name="Silverstein K.A."/>
            <person name="Tang H."/>
            <person name="Rombauts S."/>
            <person name="Zhao P.X."/>
            <person name="Zhou P."/>
            <person name="Barbe V."/>
            <person name="Bardou P."/>
            <person name="Bechner M."/>
            <person name="Bellec A."/>
            <person name="Berger A."/>
            <person name="Berges H."/>
            <person name="Bidwell S."/>
            <person name="Bisseling T."/>
            <person name="Choisne N."/>
            <person name="Couloux A."/>
            <person name="Denny R."/>
            <person name="Deshpande S."/>
            <person name="Dai X."/>
            <person name="Doyle J.J."/>
            <person name="Dudez A.M."/>
            <person name="Farmer A.D."/>
            <person name="Fouteau S."/>
            <person name="Franken C."/>
            <person name="Gibelin C."/>
            <person name="Gish J."/>
            <person name="Goldstein S."/>
            <person name="Gonzalez A.J."/>
            <person name="Green P.J."/>
            <person name="Hallab A."/>
            <person name="Hartog M."/>
            <person name="Hua A."/>
            <person name="Humphray S.J."/>
            <person name="Jeong D.H."/>
            <person name="Jing Y."/>
            <person name="Jocker A."/>
            <person name="Kenton S.M."/>
            <person name="Kim D.J."/>
            <person name="Klee K."/>
            <person name="Lai H."/>
            <person name="Lang C."/>
            <person name="Lin S."/>
            <person name="Macmil S.L."/>
            <person name="Magdelenat G."/>
            <person name="Matthews L."/>
            <person name="McCorrison J."/>
            <person name="Monaghan E.L."/>
            <person name="Mun J.H."/>
            <person name="Najar F.Z."/>
            <person name="Nicholson C."/>
            <person name="Noirot C."/>
            <person name="O'Bleness M."/>
            <person name="Paule C.R."/>
            <person name="Poulain J."/>
            <person name="Prion F."/>
            <person name="Qin B."/>
            <person name="Qu C."/>
            <person name="Retzel E.F."/>
            <person name="Riddle C."/>
            <person name="Sallet E."/>
            <person name="Samain S."/>
            <person name="Samson N."/>
            <person name="Sanders I."/>
            <person name="Saurat O."/>
            <person name="Scarpelli C."/>
            <person name="Schiex T."/>
            <person name="Segurens B."/>
            <person name="Severin A.J."/>
            <person name="Sherrier D.J."/>
            <person name="Shi R."/>
            <person name="Sims S."/>
            <person name="Singer S.R."/>
            <person name="Sinharoy S."/>
            <person name="Sterck L."/>
            <person name="Viollet A."/>
            <person name="Wang B.B."/>
            <person name="Wang K."/>
            <person name="Wang M."/>
            <person name="Wang X."/>
            <person name="Warfsmann J."/>
            <person name="Weissenbach J."/>
            <person name="White D.D."/>
            <person name="White J.D."/>
            <person name="Wiley G.B."/>
            <person name="Wincker P."/>
            <person name="Xing Y."/>
            <person name="Yang L."/>
            <person name="Yao Z."/>
            <person name="Ying F."/>
            <person name="Zhai J."/>
            <person name="Zhou L."/>
            <person name="Zuber A."/>
            <person name="Denarie J."/>
            <person name="Dixon R.A."/>
            <person name="May G.D."/>
            <person name="Schwartz D.C."/>
            <person name="Rogers J."/>
            <person name="Quetier F."/>
            <person name="Town C.D."/>
            <person name="Roe B.A."/>
        </authorList>
    </citation>
    <scope>NUCLEOTIDE SEQUENCE [LARGE SCALE GENOMIC DNA]</scope>
    <source>
        <strain evidence="8">A17</strain>
        <strain evidence="9 10">cv. Jemalong A17</strain>
    </source>
</reference>
<evidence type="ECO:0000313" key="9">
    <source>
        <dbReference type="EnsemblPlants" id="AET00383"/>
    </source>
</evidence>
<keyword evidence="3" id="KW-0833">Ubl conjugation pathway</keyword>
<dbReference type="GO" id="GO:0030892">
    <property type="term" value="C:mitotic cohesin complex"/>
    <property type="evidence" value="ECO:0000318"/>
    <property type="project" value="GO_Central"/>
</dbReference>
<dbReference type="EnsemblPlants" id="AET00383">
    <property type="protein sequence ID" value="AET00383"/>
    <property type="gene ID" value="MTR_5g091410"/>
</dbReference>
<dbReference type="Gene3D" id="3.10.20.90">
    <property type="entry name" value="Phosphatidylinositol 3-kinase Catalytic Subunit, Chain A, domain 1"/>
    <property type="match status" value="1"/>
</dbReference>
<dbReference type="AlphaFoldDB" id="G7KD55"/>
<reference evidence="9" key="3">
    <citation type="submission" date="2015-04" db="UniProtKB">
        <authorList>
            <consortium name="EnsemblPlants"/>
        </authorList>
    </citation>
    <scope>IDENTIFICATION</scope>
    <source>
        <strain evidence="9">cv. Jemalong A17</strain>
    </source>
</reference>
<keyword evidence="10" id="KW-1185">Reference proteome</keyword>
<keyword evidence="5" id="KW-0788">Thiol protease</keyword>
<dbReference type="GO" id="GO:0005634">
    <property type="term" value="C:nucleus"/>
    <property type="evidence" value="ECO:0007669"/>
    <property type="project" value="UniProtKB-ARBA"/>
</dbReference>
<dbReference type="Proteomes" id="UP000002051">
    <property type="component" value="Chromosome 5"/>
</dbReference>
<protein>
    <recommendedName>
        <fullName evidence="7">Ubiquitin carboxyl-terminal hydrolase 7 ICP0-binding domain-containing protein</fullName>
    </recommendedName>
</protein>
<dbReference type="GO" id="GO:0101005">
    <property type="term" value="F:deubiquitinase activity"/>
    <property type="evidence" value="ECO:0007669"/>
    <property type="project" value="UniProtKB-ARBA"/>
</dbReference>
<gene>
    <name evidence="8" type="ordered locus">MTR_5g091410</name>
</gene>
<evidence type="ECO:0000313" key="8">
    <source>
        <dbReference type="EMBL" id="AET00383.1"/>
    </source>
</evidence>
<dbReference type="GO" id="GO:0006508">
    <property type="term" value="P:proteolysis"/>
    <property type="evidence" value="ECO:0007669"/>
    <property type="project" value="UniProtKB-KW"/>
</dbReference>
<dbReference type="EMBL" id="CM001221">
    <property type="protein sequence ID" value="AET00383.1"/>
    <property type="molecule type" value="Genomic_DNA"/>
</dbReference>
<feature type="domain" description="Ubiquitin carboxyl-terminal hydrolase 7 ICP0-binding" evidence="7">
    <location>
        <begin position="94"/>
        <end position="309"/>
    </location>
</feature>
<proteinExistence type="inferred from homology"/>
<dbReference type="Pfam" id="PF12436">
    <property type="entry name" value="USP7_ICP0_bdg"/>
    <property type="match status" value="1"/>
</dbReference>
<dbReference type="STRING" id="3880.G7KD55"/>
<name>G7KD55_MEDTR</name>
<keyword evidence="4" id="KW-0378">Hydrolase</keyword>
<dbReference type="PaxDb" id="3880-AET00383"/>
<dbReference type="GO" id="GO:0003690">
    <property type="term" value="F:double-stranded DNA binding"/>
    <property type="evidence" value="ECO:0000318"/>
    <property type="project" value="GO_Central"/>
</dbReference>
<dbReference type="FunFam" id="3.10.20.90:FF:000050">
    <property type="entry name" value="Ubiquitin carboxyl-terminal hydrolase 13"/>
    <property type="match status" value="1"/>
</dbReference>
<evidence type="ECO:0000256" key="5">
    <source>
        <dbReference type="ARBA" id="ARBA00022807"/>
    </source>
</evidence>
<dbReference type="eggNOG" id="KOG1863">
    <property type="taxonomic scope" value="Eukaryota"/>
</dbReference>
<evidence type="ECO:0000313" key="10">
    <source>
        <dbReference type="Proteomes" id="UP000002051"/>
    </source>
</evidence>
<evidence type="ECO:0000256" key="1">
    <source>
        <dbReference type="ARBA" id="ARBA00009085"/>
    </source>
</evidence>
<comment type="similarity">
    <text evidence="1">Belongs to the peptidase C19 family.</text>
</comment>
<evidence type="ECO:0000256" key="4">
    <source>
        <dbReference type="ARBA" id="ARBA00022801"/>
    </source>
</evidence>
<dbReference type="InterPro" id="IPR024729">
    <property type="entry name" value="USP7_ICP0-binding_dom"/>
</dbReference>
<keyword evidence="2" id="KW-0645">Protease</keyword>
<evidence type="ECO:0000256" key="3">
    <source>
        <dbReference type="ARBA" id="ARBA00022786"/>
    </source>
</evidence>
<evidence type="ECO:0000256" key="6">
    <source>
        <dbReference type="SAM" id="Coils"/>
    </source>
</evidence>
<dbReference type="HOGENOM" id="CLU_023958_0_0_1"/>
<feature type="coiled-coil region" evidence="6">
    <location>
        <begin position="457"/>
        <end position="494"/>
    </location>
</feature>
<evidence type="ECO:0000259" key="7">
    <source>
        <dbReference type="Pfam" id="PF12436"/>
    </source>
</evidence>